<reference evidence="1" key="1">
    <citation type="submission" date="2015-09" db="EMBL/GenBank/DDBJ databases">
        <title>De novo assembly of Pectinophora gossypiella (Pink Bollworm) gut transcriptome.</title>
        <authorList>
            <person name="Tassone E.E."/>
        </authorList>
    </citation>
    <scope>NUCLEOTIDE SEQUENCE</scope>
</reference>
<dbReference type="AlphaFoldDB" id="A0A1E1W1I1"/>
<gene>
    <name evidence="1" type="ORF">g.1666</name>
</gene>
<organism evidence="1">
    <name type="scientific">Pectinophora gossypiella</name>
    <name type="common">Cotton pink bollworm</name>
    <name type="synonym">Depressaria gossypiella</name>
    <dbReference type="NCBI Taxonomy" id="13191"/>
    <lineage>
        <taxon>Eukaryota</taxon>
        <taxon>Metazoa</taxon>
        <taxon>Ecdysozoa</taxon>
        <taxon>Arthropoda</taxon>
        <taxon>Hexapoda</taxon>
        <taxon>Insecta</taxon>
        <taxon>Pterygota</taxon>
        <taxon>Neoptera</taxon>
        <taxon>Endopterygota</taxon>
        <taxon>Lepidoptera</taxon>
        <taxon>Glossata</taxon>
        <taxon>Ditrysia</taxon>
        <taxon>Gelechioidea</taxon>
        <taxon>Gelechiidae</taxon>
        <taxon>Apatetrinae</taxon>
        <taxon>Pectinophora</taxon>
    </lineage>
</organism>
<evidence type="ECO:0000313" key="1">
    <source>
        <dbReference type="EMBL" id="JAT80860.1"/>
    </source>
</evidence>
<sequence length="238" mass="27312">HLHPEPRVECVVLHQPQTHNIDVIFVHGLYGSLGNTWRQGEWRSKYHIGPEKIHLRRPTDLPAPCTCPHCEQHEKENNKNSFNNQITIINSYDNFDTNNFNESSFNNSTNAVNNFNNSSSTINSFTEAFNEEKFYKNIKKILPQDDVFVTEKFYNNTLLGQVEIIDNYETQAKFVSDLFKNCDNNCDFNEQSKNNNADGFNNDASGNNNDSNSNKINKDTESNCICKKEKRNCEVGCG</sequence>
<protein>
    <submittedName>
        <fullName evidence="1">Uncharacterized protein</fullName>
    </submittedName>
</protein>
<dbReference type="EMBL" id="GDQN01010194">
    <property type="protein sequence ID" value="JAT80860.1"/>
    <property type="molecule type" value="Transcribed_RNA"/>
</dbReference>
<feature type="non-terminal residue" evidence="1">
    <location>
        <position position="1"/>
    </location>
</feature>
<dbReference type="OrthoDB" id="5086500at2759"/>
<feature type="non-terminal residue" evidence="1">
    <location>
        <position position="238"/>
    </location>
</feature>
<accession>A0A1E1W1I1</accession>
<name>A0A1E1W1I1_PECGO</name>
<proteinExistence type="predicted"/>